<comment type="function">
    <text evidence="10 12">Part of a heterotetrameric complex that catalyzes the two-step biosynthesis of anthranilate, an intermediate in the biosynthesis of L-tryptophan. In the first step, the glutamine-binding beta subunit (TrpG) of anthranilate synthase (AS) provides the glutamine amidotransferase activity which generates ammonia as a substrate that, along with chorismate, is used in the second step, catalyzed by the large alpha subunit of AS (TrpE) to produce anthranilate. In the absence of TrpG, TrpE can synthesize anthranilate directly from chorismate and high concentrations of ammonia.</text>
</comment>
<evidence type="ECO:0000256" key="4">
    <source>
        <dbReference type="ARBA" id="ARBA00012266"/>
    </source>
</evidence>
<comment type="caution">
    <text evidence="15">The sequence shown here is derived from an EMBL/GenBank/DDBJ whole genome shotgun (WGS) entry which is preliminary data.</text>
</comment>
<feature type="domain" description="Anthranilate synthase component I N-terminal" evidence="14">
    <location>
        <begin position="30"/>
        <end position="170"/>
    </location>
</feature>
<keyword evidence="16" id="KW-1185">Reference proteome</keyword>
<comment type="similarity">
    <text evidence="2 12">Belongs to the anthranilate synthase component I family.</text>
</comment>
<evidence type="ECO:0000256" key="8">
    <source>
        <dbReference type="ARBA" id="ARBA00023141"/>
    </source>
</evidence>
<evidence type="ECO:0000259" key="14">
    <source>
        <dbReference type="Pfam" id="PF04715"/>
    </source>
</evidence>
<keyword evidence="12" id="KW-0460">Magnesium</keyword>
<evidence type="ECO:0000259" key="13">
    <source>
        <dbReference type="Pfam" id="PF00425"/>
    </source>
</evidence>
<evidence type="ECO:0000256" key="11">
    <source>
        <dbReference type="ARBA" id="ARBA00047683"/>
    </source>
</evidence>
<dbReference type="NCBIfam" id="TIGR00564">
    <property type="entry name" value="trpE_most"/>
    <property type="match status" value="1"/>
</dbReference>
<evidence type="ECO:0000256" key="12">
    <source>
        <dbReference type="RuleBase" id="RU364045"/>
    </source>
</evidence>
<dbReference type="EMBL" id="QHJQ01000001">
    <property type="protein sequence ID" value="PXA05447.1"/>
    <property type="molecule type" value="Genomic_DNA"/>
</dbReference>
<dbReference type="InterPro" id="IPR019999">
    <property type="entry name" value="Anth_synth_I-like"/>
</dbReference>
<dbReference type="InterPro" id="IPR005256">
    <property type="entry name" value="Anth_synth_I_PabB"/>
</dbReference>
<name>A0A317ZMN9_9BACT</name>
<evidence type="ECO:0000256" key="1">
    <source>
        <dbReference type="ARBA" id="ARBA00004873"/>
    </source>
</evidence>
<dbReference type="InParanoid" id="A0A317ZMN9"/>
<dbReference type="PANTHER" id="PTHR11236:SF9">
    <property type="entry name" value="ANTHRANILATE SYNTHASE COMPONENT 1"/>
    <property type="match status" value="1"/>
</dbReference>
<comment type="subunit">
    <text evidence="3 12">Heterotetramer consisting of two non-identical subunits: a beta subunit (TrpG) and a large alpha subunit (TrpE).</text>
</comment>
<reference evidence="15 16" key="1">
    <citation type="submission" date="2018-05" db="EMBL/GenBank/DDBJ databases">
        <title>Coraliomargarita sinensis sp. nov., isolated from a marine solar saltern.</title>
        <authorList>
            <person name="Zhou L.Y."/>
        </authorList>
    </citation>
    <scope>NUCLEOTIDE SEQUENCE [LARGE SCALE GENOMIC DNA]</scope>
    <source>
        <strain evidence="15 16">WN38</strain>
    </source>
</reference>
<comment type="cofactor">
    <cofactor evidence="12">
        <name>Mg(2+)</name>
        <dbReference type="ChEBI" id="CHEBI:18420"/>
    </cofactor>
</comment>
<dbReference type="PRINTS" id="PR00095">
    <property type="entry name" value="ANTSNTHASEI"/>
</dbReference>
<keyword evidence="6 12" id="KW-0028">Amino-acid biosynthesis</keyword>
<dbReference type="InterPro" id="IPR005801">
    <property type="entry name" value="ADC_synthase"/>
</dbReference>
<dbReference type="Proteomes" id="UP000247099">
    <property type="component" value="Unassembled WGS sequence"/>
</dbReference>
<gene>
    <name evidence="12 15" type="primary">trpE</name>
    <name evidence="15" type="ORF">DDZ13_00840</name>
</gene>
<evidence type="ECO:0000256" key="6">
    <source>
        <dbReference type="ARBA" id="ARBA00022605"/>
    </source>
</evidence>
<dbReference type="FunCoup" id="A0A317ZMN9">
    <property type="interactions" value="314"/>
</dbReference>
<evidence type="ECO:0000313" key="16">
    <source>
        <dbReference type="Proteomes" id="UP000247099"/>
    </source>
</evidence>
<dbReference type="EC" id="4.1.3.27" evidence="4 12"/>
<evidence type="ECO:0000256" key="10">
    <source>
        <dbReference type="ARBA" id="ARBA00025634"/>
    </source>
</evidence>
<dbReference type="InterPro" id="IPR015890">
    <property type="entry name" value="Chorismate_C"/>
</dbReference>
<evidence type="ECO:0000256" key="9">
    <source>
        <dbReference type="ARBA" id="ARBA00023239"/>
    </source>
</evidence>
<dbReference type="GO" id="GO:0046872">
    <property type="term" value="F:metal ion binding"/>
    <property type="evidence" value="ECO:0007669"/>
    <property type="project" value="UniProtKB-KW"/>
</dbReference>
<dbReference type="Gene3D" id="3.60.120.10">
    <property type="entry name" value="Anthranilate synthase"/>
    <property type="match status" value="1"/>
</dbReference>
<evidence type="ECO:0000313" key="15">
    <source>
        <dbReference type="EMBL" id="PXA05447.1"/>
    </source>
</evidence>
<dbReference type="InterPro" id="IPR006805">
    <property type="entry name" value="Anth_synth_I_N"/>
</dbReference>
<dbReference type="GO" id="GO:0004049">
    <property type="term" value="F:anthranilate synthase activity"/>
    <property type="evidence" value="ECO:0007669"/>
    <property type="project" value="UniProtKB-EC"/>
</dbReference>
<sequence length="496" mass="54900">MHIQPSRSDFEAFAAKGNTVPVYLDMTADCETPLGAYSKIRSEGPAFLFESIVGGERISRYSFLGANPRKVFRIYEDEVKITHKDGRTECCPTPEDPLKVIEAEMAQYQPVKTPGMPPFNGGAVGYVGHEYIHYVEPTIHKPAKNPLELPILYYMITDSVLIFDHAHQVLRICVNAKIDGDPGAAYDLACEEIHKICEQLETQQKLGHRELCEPGEVTVPPGNYTQPDFEAAVEKVKDYVRAGDVIQTVLSQRFEKPFEPTAVDLYRALRMVNPSPYMFLLEDGDFSVVGASPEVHVRLTGDEVEIRPIAGTRHRGANENEDLALEKDLLGDAKERAEHLMLVDLARNDIGRVCKYGSIHVPDYMVIERYSHVMHIVSQVGGTIRPDCTAYDLMRATFPAGTLSGAPKVRALQIISELEQSQRGVYGGAIGYFGFEGNHDSAIGIRTAVVKDGKIYIQSGAGVVADSEPESEYMETVNKAKAMLKAVATAEEMFKI</sequence>
<proteinExistence type="inferred from homology"/>
<dbReference type="PANTHER" id="PTHR11236">
    <property type="entry name" value="AMINOBENZOATE/ANTHRANILATE SYNTHASE"/>
    <property type="match status" value="1"/>
</dbReference>
<comment type="catalytic activity">
    <reaction evidence="11 12">
        <text>chorismate + L-glutamine = anthranilate + pyruvate + L-glutamate + H(+)</text>
        <dbReference type="Rhea" id="RHEA:21732"/>
        <dbReference type="ChEBI" id="CHEBI:15361"/>
        <dbReference type="ChEBI" id="CHEBI:15378"/>
        <dbReference type="ChEBI" id="CHEBI:16567"/>
        <dbReference type="ChEBI" id="CHEBI:29748"/>
        <dbReference type="ChEBI" id="CHEBI:29985"/>
        <dbReference type="ChEBI" id="CHEBI:58359"/>
        <dbReference type="EC" id="4.1.3.27"/>
    </reaction>
</comment>
<keyword evidence="8 12" id="KW-0057">Aromatic amino acid biosynthesis</keyword>
<dbReference type="SUPFAM" id="SSF56322">
    <property type="entry name" value="ADC synthase"/>
    <property type="match status" value="1"/>
</dbReference>
<organism evidence="15 16">
    <name type="scientific">Coraliomargarita sinensis</name>
    <dbReference type="NCBI Taxonomy" id="2174842"/>
    <lineage>
        <taxon>Bacteria</taxon>
        <taxon>Pseudomonadati</taxon>
        <taxon>Verrucomicrobiota</taxon>
        <taxon>Opitutia</taxon>
        <taxon>Puniceicoccales</taxon>
        <taxon>Coraliomargaritaceae</taxon>
        <taxon>Coraliomargarita</taxon>
    </lineage>
</organism>
<dbReference type="Pfam" id="PF04715">
    <property type="entry name" value="Anth_synt_I_N"/>
    <property type="match status" value="1"/>
</dbReference>
<dbReference type="AlphaFoldDB" id="A0A317ZMN9"/>
<evidence type="ECO:0000256" key="3">
    <source>
        <dbReference type="ARBA" id="ARBA00011575"/>
    </source>
</evidence>
<dbReference type="Pfam" id="PF00425">
    <property type="entry name" value="Chorismate_bind"/>
    <property type="match status" value="1"/>
</dbReference>
<feature type="domain" description="Chorismate-utilising enzyme C-terminal" evidence="13">
    <location>
        <begin position="226"/>
        <end position="479"/>
    </location>
</feature>
<accession>A0A317ZMN9</accession>
<dbReference type="GO" id="GO:0000162">
    <property type="term" value="P:L-tryptophan biosynthetic process"/>
    <property type="evidence" value="ECO:0007669"/>
    <property type="project" value="UniProtKB-UniPathway"/>
</dbReference>
<evidence type="ECO:0000256" key="5">
    <source>
        <dbReference type="ARBA" id="ARBA00020653"/>
    </source>
</evidence>
<keyword evidence="12" id="KW-0479">Metal-binding</keyword>
<comment type="pathway">
    <text evidence="1 12">Amino-acid biosynthesis; L-tryptophan biosynthesis; L-tryptophan from chorismate: step 1/5.</text>
</comment>
<evidence type="ECO:0000256" key="2">
    <source>
        <dbReference type="ARBA" id="ARBA00009562"/>
    </source>
</evidence>
<dbReference type="RefSeq" id="WP_110129527.1">
    <property type="nucleotide sequence ID" value="NZ_QHJQ01000001.1"/>
</dbReference>
<dbReference type="UniPathway" id="UPA00035">
    <property type="reaction ID" value="UER00040"/>
</dbReference>
<keyword evidence="7 12" id="KW-0822">Tryptophan biosynthesis</keyword>
<keyword evidence="9 12" id="KW-0456">Lyase</keyword>
<dbReference type="OrthoDB" id="9803598at2"/>
<protein>
    <recommendedName>
        <fullName evidence="5 12">Anthranilate synthase component 1</fullName>
        <ecNumber evidence="4 12">4.1.3.27</ecNumber>
    </recommendedName>
</protein>
<evidence type="ECO:0000256" key="7">
    <source>
        <dbReference type="ARBA" id="ARBA00022822"/>
    </source>
</evidence>